<feature type="domain" description="F5/8 type C" evidence="1">
    <location>
        <begin position="1"/>
        <end position="152"/>
    </location>
</feature>
<evidence type="ECO:0000313" key="2">
    <source>
        <dbReference type="EMBL" id="EDO41744.1"/>
    </source>
</evidence>
<accession>A7S3L5</accession>
<dbReference type="FunFam" id="2.60.120.260:FF:000016">
    <property type="entry name" value="Contactin-associated protein-like 4 isoform 1"/>
    <property type="match status" value="1"/>
</dbReference>
<keyword evidence="3" id="KW-1185">Reference proteome</keyword>
<evidence type="ECO:0000313" key="3">
    <source>
        <dbReference type="Proteomes" id="UP000001593"/>
    </source>
</evidence>
<dbReference type="Gene3D" id="2.60.120.260">
    <property type="entry name" value="Galactose-binding domain-like"/>
    <property type="match status" value="1"/>
</dbReference>
<reference evidence="2 3" key="1">
    <citation type="journal article" date="2007" name="Science">
        <title>Sea anemone genome reveals ancestral eumetazoan gene repertoire and genomic organization.</title>
        <authorList>
            <person name="Putnam N.H."/>
            <person name="Srivastava M."/>
            <person name="Hellsten U."/>
            <person name="Dirks B."/>
            <person name="Chapman J."/>
            <person name="Salamov A."/>
            <person name="Terry A."/>
            <person name="Shapiro H."/>
            <person name="Lindquist E."/>
            <person name="Kapitonov V.V."/>
            <person name="Jurka J."/>
            <person name="Genikhovich G."/>
            <person name="Grigoriev I.V."/>
            <person name="Lucas S.M."/>
            <person name="Steele R.E."/>
            <person name="Finnerty J.R."/>
            <person name="Technau U."/>
            <person name="Martindale M.Q."/>
            <person name="Rokhsar D.S."/>
        </authorList>
    </citation>
    <scope>NUCLEOTIDE SEQUENCE [LARGE SCALE GENOMIC DNA]</scope>
    <source>
        <strain evidence="3">CH2 X CH6</strain>
    </source>
</reference>
<evidence type="ECO:0000259" key="1">
    <source>
        <dbReference type="PROSITE" id="PS50022"/>
    </source>
</evidence>
<dbReference type="InterPro" id="IPR008979">
    <property type="entry name" value="Galactose-bd-like_sf"/>
</dbReference>
<dbReference type="InParanoid" id="A7S3L5"/>
<proteinExistence type="predicted"/>
<dbReference type="HOGENOM" id="CLU_030066_1_2_1"/>
<dbReference type="PhylomeDB" id="A7S3L5"/>
<dbReference type="Pfam" id="PF00754">
    <property type="entry name" value="F5_F8_type_C"/>
    <property type="match status" value="1"/>
</dbReference>
<dbReference type="STRING" id="45351.A7S3L5"/>
<organism evidence="2 3">
    <name type="scientific">Nematostella vectensis</name>
    <name type="common">Starlet sea anemone</name>
    <dbReference type="NCBI Taxonomy" id="45351"/>
    <lineage>
        <taxon>Eukaryota</taxon>
        <taxon>Metazoa</taxon>
        <taxon>Cnidaria</taxon>
        <taxon>Anthozoa</taxon>
        <taxon>Hexacorallia</taxon>
        <taxon>Actiniaria</taxon>
        <taxon>Edwardsiidae</taxon>
        <taxon>Nematostella</taxon>
    </lineage>
</organism>
<dbReference type="Proteomes" id="UP000001593">
    <property type="component" value="Unassembled WGS sequence"/>
</dbReference>
<name>A7S3L5_NEMVE</name>
<dbReference type="SUPFAM" id="SSF49785">
    <property type="entry name" value="Galactose-binding domain-like"/>
    <property type="match status" value="1"/>
</dbReference>
<dbReference type="SMART" id="SM00231">
    <property type="entry name" value="FA58C"/>
    <property type="match status" value="1"/>
</dbReference>
<dbReference type="PANTHER" id="PTHR24543">
    <property type="entry name" value="MULTICOPPER OXIDASE-RELATED"/>
    <property type="match status" value="1"/>
</dbReference>
<dbReference type="AlphaFoldDB" id="A7S3L5"/>
<sequence>LGMQDRRITDLQLMISSQYDKNAKAKSGRLHHVSTFNADWGAWIAKYTDTSQWISVDFQECMIVRKVASQGLGRKRWFVKSYTIDYTMDEASWSEYKSGGVAKVCSSVFLANSDDSSVVTNALIPAVRARFLKVKPTAWVDQIAMRLEFYGCVC</sequence>
<dbReference type="PROSITE" id="PS50022">
    <property type="entry name" value="FA58C_3"/>
    <property type="match status" value="1"/>
</dbReference>
<gene>
    <name evidence="2" type="ORF">NEMVEDRAFT_v1g103138</name>
</gene>
<dbReference type="InterPro" id="IPR000421">
    <property type="entry name" value="FA58C"/>
</dbReference>
<dbReference type="CDD" id="cd00057">
    <property type="entry name" value="FA58C"/>
    <property type="match status" value="1"/>
</dbReference>
<feature type="non-terminal residue" evidence="2">
    <location>
        <position position="1"/>
    </location>
</feature>
<dbReference type="OMA" id="WGAWIAK"/>
<protein>
    <recommendedName>
        <fullName evidence="1">F5/8 type C domain-containing protein</fullName>
    </recommendedName>
</protein>
<dbReference type="PANTHER" id="PTHR24543:SF325">
    <property type="entry name" value="F5_8 TYPE C DOMAIN-CONTAINING PROTEIN"/>
    <property type="match status" value="1"/>
</dbReference>
<dbReference type="EMBL" id="DS469573">
    <property type="protein sequence ID" value="EDO41744.1"/>
    <property type="molecule type" value="Genomic_DNA"/>
</dbReference>